<keyword evidence="1" id="KW-0732">Signal</keyword>
<feature type="signal peptide" evidence="1">
    <location>
        <begin position="1"/>
        <end position="31"/>
    </location>
</feature>
<dbReference type="Proteomes" id="UP000698800">
    <property type="component" value="Unassembled WGS sequence"/>
</dbReference>
<name>A0A9P8KZ72_9PEZI</name>
<accession>A0A9P8KZ72</accession>
<protein>
    <submittedName>
        <fullName evidence="2">Uncharacterized protein</fullName>
    </submittedName>
</protein>
<gene>
    <name evidence="2" type="ORF">FGG08_007540</name>
</gene>
<evidence type="ECO:0000313" key="3">
    <source>
        <dbReference type="Proteomes" id="UP000698800"/>
    </source>
</evidence>
<organism evidence="2 3">
    <name type="scientific">Glutinoglossum americanum</name>
    <dbReference type="NCBI Taxonomy" id="1670608"/>
    <lineage>
        <taxon>Eukaryota</taxon>
        <taxon>Fungi</taxon>
        <taxon>Dikarya</taxon>
        <taxon>Ascomycota</taxon>
        <taxon>Pezizomycotina</taxon>
        <taxon>Geoglossomycetes</taxon>
        <taxon>Geoglossales</taxon>
        <taxon>Geoglossaceae</taxon>
        <taxon>Glutinoglossum</taxon>
    </lineage>
</organism>
<keyword evidence="3" id="KW-1185">Reference proteome</keyword>
<comment type="caution">
    <text evidence="2">The sequence shown here is derived from an EMBL/GenBank/DDBJ whole genome shotgun (WGS) entry which is preliminary data.</text>
</comment>
<sequence length="404" mass="45479">MMYVRALSSAGLISALILCTLLLAFDSNGLAQAPAPAPVAEPTKMPFRMPGQFSVVYREHTDGADSKAGVVVKMYQDGDKYRADAVSAAGEVTVIVRGDLQKSYRMTPASKQYAEQAYHPNLSNPLKGMFFPGKWDKLGTEELNAKLTDKYKLTEIKSNTEYFFWVDQTTGCVVQRKAKDKISTFTDYKIGPQSPDLFEIPKDYTAITKTVDKEDTVFPLISTKALFKAPKSFYLKANLTSYVIKREDPQKKNDVKTLDLDLCVAGDGKLWRINNYAASTSEIIRWDENKRYVLNHKTRTYTVGEPGNRAAYIGFGFYPPAGTWKRQMRTPTVGIYTLETDENLKTGALNYSILEDPRFPEGMGWYLESADGNSAVSYLYRLSDYKWEEQPASLFTPPAHYKAQ</sequence>
<reference evidence="2" key="1">
    <citation type="submission" date="2021-03" db="EMBL/GenBank/DDBJ databases">
        <title>Comparative genomics and phylogenomic investigation of the class Geoglossomycetes provide insights into ecological specialization and systematics.</title>
        <authorList>
            <person name="Melie T."/>
            <person name="Pirro S."/>
            <person name="Miller A.N."/>
            <person name="Quandt A."/>
        </authorList>
    </citation>
    <scope>NUCLEOTIDE SEQUENCE</scope>
    <source>
        <strain evidence="2">GBOQ0MN5Z8</strain>
    </source>
</reference>
<dbReference type="EMBL" id="JAGHQL010000345">
    <property type="protein sequence ID" value="KAH0533834.1"/>
    <property type="molecule type" value="Genomic_DNA"/>
</dbReference>
<proteinExistence type="predicted"/>
<feature type="chain" id="PRO_5040167029" evidence="1">
    <location>
        <begin position="32"/>
        <end position="404"/>
    </location>
</feature>
<evidence type="ECO:0000313" key="2">
    <source>
        <dbReference type="EMBL" id="KAH0533834.1"/>
    </source>
</evidence>
<evidence type="ECO:0000256" key="1">
    <source>
        <dbReference type="SAM" id="SignalP"/>
    </source>
</evidence>
<dbReference type="AlphaFoldDB" id="A0A9P8KZ72"/>